<evidence type="ECO:0000313" key="8">
    <source>
        <dbReference type="EMBL" id="KZD72133.1"/>
    </source>
</evidence>
<evidence type="ECO:0000256" key="5">
    <source>
        <dbReference type="ARBA" id="ARBA00023136"/>
    </source>
</evidence>
<protein>
    <submittedName>
        <fullName evidence="8">Flp pilus assembly protein TadB</fullName>
    </submittedName>
</protein>
<gene>
    <name evidence="8" type="ORF">B4088_0594</name>
</gene>
<evidence type="ECO:0000256" key="2">
    <source>
        <dbReference type="ARBA" id="ARBA00022475"/>
    </source>
</evidence>
<dbReference type="Gene3D" id="1.20.81.30">
    <property type="entry name" value="Type II secretion system (T2SS), domain F"/>
    <property type="match status" value="1"/>
</dbReference>
<evidence type="ECO:0000256" key="4">
    <source>
        <dbReference type="ARBA" id="ARBA00022989"/>
    </source>
</evidence>
<evidence type="ECO:0000256" key="1">
    <source>
        <dbReference type="ARBA" id="ARBA00004651"/>
    </source>
</evidence>
<feature type="transmembrane region" description="Helical" evidence="6">
    <location>
        <begin position="135"/>
        <end position="157"/>
    </location>
</feature>
<accession>A0A164QSU4</accession>
<dbReference type="InterPro" id="IPR018076">
    <property type="entry name" value="T2SS_GspF_dom"/>
</dbReference>
<dbReference type="PANTHER" id="PTHR35007">
    <property type="entry name" value="INTEGRAL MEMBRANE PROTEIN-RELATED"/>
    <property type="match status" value="1"/>
</dbReference>
<comment type="caution">
    <text evidence="8">The sequence shown here is derived from an EMBL/GenBank/DDBJ whole genome shotgun (WGS) entry which is preliminary data.</text>
</comment>
<name>A0A164QSU4_BACCE</name>
<organism evidence="8 9">
    <name type="scientific">Bacillus cereus</name>
    <dbReference type="NCBI Taxonomy" id="1396"/>
    <lineage>
        <taxon>Bacteria</taxon>
        <taxon>Bacillati</taxon>
        <taxon>Bacillota</taxon>
        <taxon>Bacilli</taxon>
        <taxon>Bacillales</taxon>
        <taxon>Bacillaceae</taxon>
        <taxon>Bacillus</taxon>
        <taxon>Bacillus cereus group</taxon>
    </lineage>
</organism>
<evidence type="ECO:0000313" key="9">
    <source>
        <dbReference type="Proteomes" id="UP000076482"/>
    </source>
</evidence>
<dbReference type="InterPro" id="IPR042094">
    <property type="entry name" value="T2SS_GspF_sf"/>
</dbReference>
<dbReference type="GO" id="GO:0005886">
    <property type="term" value="C:plasma membrane"/>
    <property type="evidence" value="ECO:0007669"/>
    <property type="project" value="UniProtKB-SubCell"/>
</dbReference>
<reference evidence="8 9" key="1">
    <citation type="submission" date="2015-09" db="EMBL/GenBank/DDBJ databases">
        <title>Bacillus cereus food isolates.</title>
        <authorList>
            <person name="Boekhorst J."/>
        </authorList>
    </citation>
    <scope>NUCLEOTIDE SEQUENCE [LARGE SCALE GENOMIC DNA]</scope>
    <source>
        <strain evidence="8 9">B4088</strain>
    </source>
</reference>
<keyword evidence="5 6" id="KW-0472">Membrane</keyword>
<feature type="transmembrane region" description="Helical" evidence="6">
    <location>
        <begin position="99"/>
        <end position="123"/>
    </location>
</feature>
<dbReference type="RefSeq" id="WP_063259814.1">
    <property type="nucleotide sequence ID" value="NZ_LJKE01000015.1"/>
</dbReference>
<dbReference type="PANTHER" id="PTHR35007:SF1">
    <property type="entry name" value="PILUS ASSEMBLY PROTEIN"/>
    <property type="match status" value="1"/>
</dbReference>
<evidence type="ECO:0000259" key="7">
    <source>
        <dbReference type="Pfam" id="PF00482"/>
    </source>
</evidence>
<dbReference type="AlphaFoldDB" id="A0A164QSU4"/>
<evidence type="ECO:0000256" key="6">
    <source>
        <dbReference type="SAM" id="Phobius"/>
    </source>
</evidence>
<keyword evidence="4 6" id="KW-1133">Transmembrane helix</keyword>
<dbReference type="EMBL" id="LJKE01000015">
    <property type="protein sequence ID" value="KZD72133.1"/>
    <property type="molecule type" value="Genomic_DNA"/>
</dbReference>
<comment type="subcellular location">
    <subcellularLocation>
        <location evidence="1">Cell membrane</location>
        <topology evidence="1">Multi-pass membrane protein</topology>
    </subcellularLocation>
</comment>
<feature type="transmembrane region" description="Helical" evidence="6">
    <location>
        <begin position="282"/>
        <end position="303"/>
    </location>
</feature>
<feature type="transmembrane region" description="Helical" evidence="6">
    <location>
        <begin position="20"/>
        <end position="39"/>
    </location>
</feature>
<evidence type="ECO:0000256" key="3">
    <source>
        <dbReference type="ARBA" id="ARBA00022692"/>
    </source>
</evidence>
<keyword evidence="2" id="KW-1003">Cell membrane</keyword>
<proteinExistence type="predicted"/>
<sequence length="346" mass="38861">MDWLFSFPERVSDAFTSHPAVVIFFILISISLGLLIYSLTQYRHNQTSKILKESMGQKKKEIDWNDLANKAFSKKEDKIRITLEQANILMSVQEYKRTMLFCTLGAAGVGFLLFPLASIWKSIFFLVGQTFVQEALGRLLATVTLGYLGSYIPYFSVQKKAKQRTKRLESQIQDSLEFIADGLQSGLILKQAIKQAGEELDYPIGDEFKRVYNEMETGRTFEEAISDMAERVNVGNFSLAVSAMKIQTEAGGELEPLLRNMSVIIRDREELKKEIEKTISGAKMTGIILLVAPIAFLIVFTLINKETYIGMVTTFSGQAMVAVALACYGIATFFITRIIKNTTSDI</sequence>
<dbReference type="PATRIC" id="fig|1396.535.peg.4346"/>
<keyword evidence="3 6" id="KW-0812">Transmembrane</keyword>
<feature type="transmembrane region" description="Helical" evidence="6">
    <location>
        <begin position="315"/>
        <end position="336"/>
    </location>
</feature>
<dbReference type="Proteomes" id="UP000076482">
    <property type="component" value="Unassembled WGS sequence"/>
</dbReference>
<dbReference type="Pfam" id="PF00482">
    <property type="entry name" value="T2SSF"/>
    <property type="match status" value="1"/>
</dbReference>
<feature type="domain" description="Type II secretion system protein GspF" evidence="7">
    <location>
        <begin position="178"/>
        <end position="300"/>
    </location>
</feature>